<evidence type="ECO:0000256" key="1">
    <source>
        <dbReference type="SAM" id="MobiDB-lite"/>
    </source>
</evidence>
<evidence type="ECO:0000313" key="2">
    <source>
        <dbReference type="EMBL" id="KAA8491575.1"/>
    </source>
</evidence>
<sequence length="590" mass="65305">MSVVRLCARNVFRSIRDTWVLAHCHSGILAPRFVVRAFAVLNNGTGQGGDEAAASAEDRVTTGATDGKWMKSQTINFGRGLNEQTVALNAKLLAVLNGKGNKVLRLDDLVRTTTAPFDGKTLDVALKLIKRSFHLSPRERLALGLRVLQRARGQNVWLDSMIILHFLELSQPSSKPSMICAITRVVVAHQQAFLRSFPRRPSVRTPNRHGSTTDALALDALLRYFLSHKLYDNAAEVWKNMREQAFTVIPSPDMSFSILSSGAWVCRTSRNADEVEWIVQKFAELDVTPDVRTLDLLTFTCIRARRFDTALELLRSTCRLGYSQHEKTLLYYICASREAETVNALGELIVPLGDVLLDSQRVGTTKRQKWFVFRAYFEALHACVSDEQLDQRYKEDAADFAERFMQTHQSENLLFSSFVVYLVSRAGRFNEAMHVAHDSQREGTSGELLAFAYDALLELSVKQDCLSVAIEFALGRAGDAAAAAFVTKIYISALGRLGRPDLCGEVFNAFARLQGMDPDSADARAMLVELGASATASGSEALVSPVSLCLSEDQNASNNQTDQNERVAAKNMSLDEDNPGSQLKVDHSET</sequence>
<dbReference type="AlphaFoldDB" id="A0A5J4YKE7"/>
<dbReference type="Gene3D" id="1.25.40.10">
    <property type="entry name" value="Tetratricopeptide repeat domain"/>
    <property type="match status" value="1"/>
</dbReference>
<feature type="region of interest" description="Disordered" evidence="1">
    <location>
        <begin position="553"/>
        <end position="590"/>
    </location>
</feature>
<name>A0A5J4YKE7_PORPP</name>
<keyword evidence="3" id="KW-1185">Reference proteome</keyword>
<proteinExistence type="predicted"/>
<evidence type="ECO:0000313" key="3">
    <source>
        <dbReference type="Proteomes" id="UP000324585"/>
    </source>
</evidence>
<dbReference type="EMBL" id="VRMN01000013">
    <property type="protein sequence ID" value="KAA8491575.1"/>
    <property type="molecule type" value="Genomic_DNA"/>
</dbReference>
<organism evidence="2 3">
    <name type="scientific">Porphyridium purpureum</name>
    <name type="common">Red alga</name>
    <name type="synonym">Porphyridium cruentum</name>
    <dbReference type="NCBI Taxonomy" id="35688"/>
    <lineage>
        <taxon>Eukaryota</taxon>
        <taxon>Rhodophyta</taxon>
        <taxon>Bangiophyceae</taxon>
        <taxon>Porphyridiales</taxon>
        <taxon>Porphyridiaceae</taxon>
        <taxon>Porphyridium</taxon>
    </lineage>
</organism>
<reference evidence="3" key="1">
    <citation type="journal article" date="2019" name="Nat. Commun.">
        <title>Expansion of phycobilisome linker gene families in mesophilic red algae.</title>
        <authorList>
            <person name="Lee J."/>
            <person name="Kim D."/>
            <person name="Bhattacharya D."/>
            <person name="Yoon H.S."/>
        </authorList>
    </citation>
    <scope>NUCLEOTIDE SEQUENCE [LARGE SCALE GENOMIC DNA]</scope>
    <source>
        <strain evidence="3">CCMP 1328</strain>
    </source>
</reference>
<dbReference type="InterPro" id="IPR011990">
    <property type="entry name" value="TPR-like_helical_dom_sf"/>
</dbReference>
<comment type="caution">
    <text evidence="2">The sequence shown here is derived from an EMBL/GenBank/DDBJ whole genome shotgun (WGS) entry which is preliminary data.</text>
</comment>
<gene>
    <name evidence="2" type="ORF">FVE85_2590</name>
</gene>
<protein>
    <submittedName>
        <fullName evidence="2">Uncharacterized protein</fullName>
    </submittedName>
</protein>
<dbReference type="Proteomes" id="UP000324585">
    <property type="component" value="Unassembled WGS sequence"/>
</dbReference>
<accession>A0A5J4YKE7</accession>
<feature type="compositionally biased region" description="Polar residues" evidence="1">
    <location>
        <begin position="553"/>
        <end position="562"/>
    </location>
</feature>